<evidence type="ECO:0000256" key="2">
    <source>
        <dbReference type="SAM" id="Phobius"/>
    </source>
</evidence>
<evidence type="ECO:0000256" key="1">
    <source>
        <dbReference type="ARBA" id="ARBA00022801"/>
    </source>
</evidence>
<dbReference type="GO" id="GO:0004722">
    <property type="term" value="F:protein serine/threonine phosphatase activity"/>
    <property type="evidence" value="ECO:0007669"/>
    <property type="project" value="UniProtKB-EC"/>
</dbReference>
<organism evidence="4 5">
    <name type="scientific">Parachitinimonas caeni</name>
    <dbReference type="NCBI Taxonomy" id="3031301"/>
    <lineage>
        <taxon>Bacteria</taxon>
        <taxon>Pseudomonadati</taxon>
        <taxon>Pseudomonadota</taxon>
        <taxon>Betaproteobacteria</taxon>
        <taxon>Neisseriales</taxon>
        <taxon>Chitinibacteraceae</taxon>
        <taxon>Parachitinimonas</taxon>
    </lineage>
</organism>
<keyword evidence="2" id="KW-0472">Membrane</keyword>
<dbReference type="PANTHER" id="PTHR43156">
    <property type="entry name" value="STAGE II SPORULATION PROTEIN E-RELATED"/>
    <property type="match status" value="1"/>
</dbReference>
<dbReference type="Pfam" id="PF07228">
    <property type="entry name" value="SpoIIE"/>
    <property type="match status" value="1"/>
</dbReference>
<dbReference type="Gene3D" id="6.10.340.10">
    <property type="match status" value="1"/>
</dbReference>
<dbReference type="SUPFAM" id="SSF81606">
    <property type="entry name" value="PP2C-like"/>
    <property type="match status" value="1"/>
</dbReference>
<comment type="caution">
    <text evidence="4">The sequence shown here is derived from an EMBL/GenBank/DDBJ whole genome shotgun (WGS) entry which is preliminary data.</text>
</comment>
<reference evidence="4" key="1">
    <citation type="submission" date="2023-03" db="EMBL/GenBank/DDBJ databases">
        <title>Chitinimonas shenzhenensis gen. nov., sp. nov., a novel member of family Burkholderiaceae isolated from activated sludge collected in Shen Zhen, China.</title>
        <authorList>
            <person name="Wang X."/>
        </authorList>
    </citation>
    <scope>NUCLEOTIDE SEQUENCE</scope>
    <source>
        <strain evidence="4">DQS-5</strain>
    </source>
</reference>
<dbReference type="Proteomes" id="UP001172778">
    <property type="component" value="Unassembled WGS sequence"/>
</dbReference>
<dbReference type="InterPro" id="IPR001932">
    <property type="entry name" value="PPM-type_phosphatase-like_dom"/>
</dbReference>
<sequence length="662" mass="73461">MALRFGLRGKSVIALLLICAVAVLLATAFSWQAIDAIRTHFGQAYARNFTLYSKQKIVAPVQRELALSQRLANSSLTRQWLLAENDATRRAQFFREVEGYRAEFADHSYFVVSALSNHYYLNDAVKPNSEAPRYKLSPSKPTDAWFYDTLRTTERFNLNVDLDVELGLTKVWFNVIIYDGSRKLGLAGTGLDLSAFLRDFVGHAEPGVTPMILDRFGSIQAHPDRAKIAFNSASKQAVSDKSLYRLLSPVDEVAAKAALSTAKMVPESVQVFHAQLDGAPRLLAASYIPELQWYVLTAIDLDDAKVVDTRLWLHLVVGGILLLLALAGGFAYAVNQLVLAPLFRLTQSAQAMAAGDYAIDLPRGRQDEIGSLTAAFMAMADKVRRHTTELEQRVAERTQELSEANRHLATTNKKLADSIDYASLIQRAILPEHQMMQDLGQDHFVLWRPRDVVGGDFYIYRQAERGCLIGVVDCAGHGVPGAFMTMLAHAALDLAIDEVGPTDPAGILSRTDTAVRTMLHLEGADHRLATTMDVGLAFVDSSVRQVIFAGAKISLYWCEGDEVGQVEGDRRAIGDRRPGRFNNHRLELRPDRTFYLTTDGFLDQAGGDKGFGFGSGRFVDMLRQHAGQVLSEQCQNFETTLAKYQGEHPQRDDITLVSFRFK</sequence>
<dbReference type="Gene3D" id="3.60.40.10">
    <property type="entry name" value="PPM-type phosphatase domain"/>
    <property type="match status" value="1"/>
</dbReference>
<feature type="transmembrane region" description="Helical" evidence="2">
    <location>
        <begin position="311"/>
        <end position="334"/>
    </location>
</feature>
<dbReference type="InterPro" id="IPR003660">
    <property type="entry name" value="HAMP_dom"/>
</dbReference>
<dbReference type="CDD" id="cd06225">
    <property type="entry name" value="HAMP"/>
    <property type="match status" value="1"/>
</dbReference>
<gene>
    <name evidence="4" type="primary">siaA</name>
    <name evidence="4" type="ORF">PZA18_18665</name>
</gene>
<dbReference type="PROSITE" id="PS50885">
    <property type="entry name" value="HAMP"/>
    <property type="match status" value="1"/>
</dbReference>
<proteinExistence type="predicted"/>
<dbReference type="EMBL" id="JARRAF010000030">
    <property type="protein sequence ID" value="MDK2126070.1"/>
    <property type="molecule type" value="Genomic_DNA"/>
</dbReference>
<keyword evidence="2" id="KW-0812">Transmembrane</keyword>
<dbReference type="Gene3D" id="3.30.450.20">
    <property type="entry name" value="PAS domain"/>
    <property type="match status" value="1"/>
</dbReference>
<dbReference type="InterPro" id="IPR036457">
    <property type="entry name" value="PPM-type-like_dom_sf"/>
</dbReference>
<feature type="domain" description="HAMP" evidence="3">
    <location>
        <begin position="336"/>
        <end position="388"/>
    </location>
</feature>
<keyword evidence="5" id="KW-1185">Reference proteome</keyword>
<evidence type="ECO:0000259" key="3">
    <source>
        <dbReference type="PROSITE" id="PS50885"/>
    </source>
</evidence>
<name>A0ABT7E3T6_9NEIS</name>
<dbReference type="SMART" id="SM00304">
    <property type="entry name" value="HAMP"/>
    <property type="match status" value="1"/>
</dbReference>
<accession>A0ABT7E3T6</accession>
<dbReference type="PANTHER" id="PTHR43156:SF9">
    <property type="entry name" value="HAMP DOMAIN-CONTAINING PROTEIN"/>
    <property type="match status" value="1"/>
</dbReference>
<evidence type="ECO:0000313" key="4">
    <source>
        <dbReference type="EMBL" id="MDK2126070.1"/>
    </source>
</evidence>
<keyword evidence="1 4" id="KW-0378">Hydrolase</keyword>
<dbReference type="InterPro" id="IPR052016">
    <property type="entry name" value="Bact_Sigma-Reg"/>
</dbReference>
<dbReference type="NCBIfam" id="NF038263">
    <property type="entry name" value="prot_phos_SiaA"/>
    <property type="match status" value="1"/>
</dbReference>
<evidence type="ECO:0000313" key="5">
    <source>
        <dbReference type="Proteomes" id="UP001172778"/>
    </source>
</evidence>
<dbReference type="SUPFAM" id="SSF158472">
    <property type="entry name" value="HAMP domain-like"/>
    <property type="match status" value="1"/>
</dbReference>
<dbReference type="RefSeq" id="WP_284102385.1">
    <property type="nucleotide sequence ID" value="NZ_JARRAF010000030.1"/>
</dbReference>
<dbReference type="SMART" id="SM00331">
    <property type="entry name" value="PP2C_SIG"/>
    <property type="match status" value="1"/>
</dbReference>
<dbReference type="Pfam" id="PF00672">
    <property type="entry name" value="HAMP"/>
    <property type="match status" value="1"/>
</dbReference>
<dbReference type="EC" id="3.1.3.16" evidence="4"/>
<protein>
    <submittedName>
        <fullName evidence="4">Biofilm regulation protein phosphatase SiaA</fullName>
        <ecNumber evidence="4">3.1.3.16</ecNumber>
    </submittedName>
</protein>
<keyword evidence="2" id="KW-1133">Transmembrane helix</keyword>